<dbReference type="Proteomes" id="UP000275663">
    <property type="component" value="Chromosome"/>
</dbReference>
<dbReference type="OrthoDB" id="8594082at2"/>
<dbReference type="PANTHER" id="PTHR38834">
    <property type="entry name" value="PERIPLASMIC SUBSTRATE BINDING PROTEIN FAMILY 3"/>
    <property type="match status" value="1"/>
</dbReference>
<dbReference type="PANTHER" id="PTHR38834:SF3">
    <property type="entry name" value="SOLUTE-BINDING PROTEIN FAMILY 3_N-TERMINAL DOMAIN-CONTAINING PROTEIN"/>
    <property type="match status" value="1"/>
</dbReference>
<feature type="signal peptide" evidence="1">
    <location>
        <begin position="1"/>
        <end position="31"/>
    </location>
</feature>
<feature type="domain" description="Solute-binding protein family 3/N-terminal" evidence="2">
    <location>
        <begin position="33"/>
        <end position="254"/>
    </location>
</feature>
<sequence>MASINRLKCSFSSYIVCFLCIFCLNHNIAHSETLTIYTEDWPPISYQNNSKMEGMGVEIVQALQAKLGTTEAIIMVPWARGYKSLLEEPNIMLFSVGRSAEREKLMIFLGPIAISSTSLYTRKGNAARLLAMGDKLYELSVGAYRGSIFADTAKKKGFANIDLAATPKITANMLFAKRFDLWVEGSLAVPSIVKEIGHEPDEIERVMVLDNLELYLAFSKTSSPAIVKAWEAALKAIKKDGSFQKIHQKWLANEPAPMDVLLINPNSAPTR</sequence>
<dbReference type="RefSeq" id="WP_126127524.1">
    <property type="nucleotide sequence ID" value="NZ_CP034464.1"/>
</dbReference>
<evidence type="ECO:0000313" key="3">
    <source>
        <dbReference type="EMBL" id="AZP12142.1"/>
    </source>
</evidence>
<name>A0A3S9HJ92_9BURK</name>
<dbReference type="InterPro" id="IPR001638">
    <property type="entry name" value="Solute-binding_3/MltF_N"/>
</dbReference>
<keyword evidence="1" id="KW-0732">Signal</keyword>
<dbReference type="EMBL" id="CP034464">
    <property type="protein sequence ID" value="AZP12142.1"/>
    <property type="molecule type" value="Genomic_DNA"/>
</dbReference>
<evidence type="ECO:0000256" key="1">
    <source>
        <dbReference type="SAM" id="SignalP"/>
    </source>
</evidence>
<dbReference type="SMART" id="SM00062">
    <property type="entry name" value="PBPb"/>
    <property type="match status" value="1"/>
</dbReference>
<gene>
    <name evidence="3" type="ORF">EJN92_09085</name>
</gene>
<dbReference type="SUPFAM" id="SSF53850">
    <property type="entry name" value="Periplasmic binding protein-like II"/>
    <property type="match status" value="1"/>
</dbReference>
<dbReference type="AlphaFoldDB" id="A0A3S9HJ92"/>
<organism evidence="3 4">
    <name type="scientific">Undibacterium parvum</name>
    <dbReference type="NCBI Taxonomy" id="401471"/>
    <lineage>
        <taxon>Bacteria</taxon>
        <taxon>Pseudomonadati</taxon>
        <taxon>Pseudomonadota</taxon>
        <taxon>Betaproteobacteria</taxon>
        <taxon>Burkholderiales</taxon>
        <taxon>Oxalobacteraceae</taxon>
        <taxon>Undibacterium</taxon>
    </lineage>
</organism>
<dbReference type="Pfam" id="PF00497">
    <property type="entry name" value="SBP_bac_3"/>
    <property type="match status" value="1"/>
</dbReference>
<feature type="chain" id="PRO_5019172581" evidence="1">
    <location>
        <begin position="32"/>
        <end position="271"/>
    </location>
</feature>
<protein>
    <submittedName>
        <fullName evidence="3">Transporter substrate-binding domain-containing protein</fullName>
    </submittedName>
</protein>
<dbReference type="Gene3D" id="3.40.190.10">
    <property type="entry name" value="Periplasmic binding protein-like II"/>
    <property type="match status" value="2"/>
</dbReference>
<reference evidence="3 4" key="1">
    <citation type="journal article" date="2011" name="Int. J. Syst. Evol. Microbiol.">
        <title>Description of Undibacterium oligocarboniphilum sp. nov., isolated from purified water, and Undibacterium pigrum strain CCUG 49012 as the type strain of Undibacterium parvum sp. nov., and emended descriptions of the genus Undibacterium and the species Undibacterium pigrum.</title>
        <authorList>
            <person name="Eder W."/>
            <person name="Wanner G."/>
            <person name="Ludwig W."/>
            <person name="Busse H.J."/>
            <person name="Ziemke-Kageler F."/>
            <person name="Lang E."/>
        </authorList>
    </citation>
    <scope>NUCLEOTIDE SEQUENCE [LARGE SCALE GENOMIC DNA]</scope>
    <source>
        <strain evidence="3 4">DSM 23061</strain>
    </source>
</reference>
<evidence type="ECO:0000313" key="4">
    <source>
        <dbReference type="Proteomes" id="UP000275663"/>
    </source>
</evidence>
<keyword evidence="4" id="KW-1185">Reference proteome</keyword>
<proteinExistence type="predicted"/>
<evidence type="ECO:0000259" key="2">
    <source>
        <dbReference type="SMART" id="SM00062"/>
    </source>
</evidence>
<dbReference type="KEGG" id="upv:EJN92_09085"/>
<accession>A0A3S9HJ92</accession>